<evidence type="ECO:0000313" key="4">
    <source>
        <dbReference type="EMBL" id="KAF4734673.1"/>
    </source>
</evidence>
<feature type="region of interest" description="Disordered" evidence="1">
    <location>
        <begin position="428"/>
        <end position="448"/>
    </location>
</feature>
<evidence type="ECO:0000313" key="5">
    <source>
        <dbReference type="Proteomes" id="UP000553632"/>
    </source>
</evidence>
<evidence type="ECO:0000256" key="2">
    <source>
        <dbReference type="SAM" id="Phobius"/>
    </source>
</evidence>
<dbReference type="AlphaFoldDB" id="A0A7J6SPD0"/>
<reference evidence="4 5" key="1">
    <citation type="submission" date="2020-04" db="EMBL/GenBank/DDBJ databases">
        <title>Perkinsus olseni comparative genomics.</title>
        <authorList>
            <person name="Bogema D.R."/>
        </authorList>
    </citation>
    <scope>NUCLEOTIDE SEQUENCE [LARGE SCALE GENOMIC DNA]</scope>
    <source>
        <strain evidence="4 5">ATCC PRA-207</strain>
    </source>
</reference>
<dbReference type="Proteomes" id="UP000553632">
    <property type="component" value="Unassembled WGS sequence"/>
</dbReference>
<feature type="domain" description="PDZ" evidence="3">
    <location>
        <begin position="272"/>
        <end position="320"/>
    </location>
</feature>
<protein>
    <recommendedName>
        <fullName evidence="3">PDZ domain-containing protein</fullName>
    </recommendedName>
</protein>
<keyword evidence="2" id="KW-0472">Membrane</keyword>
<organism evidence="4 5">
    <name type="scientific">Perkinsus olseni</name>
    <name type="common">Perkinsus atlanticus</name>
    <dbReference type="NCBI Taxonomy" id="32597"/>
    <lineage>
        <taxon>Eukaryota</taxon>
        <taxon>Sar</taxon>
        <taxon>Alveolata</taxon>
        <taxon>Perkinsozoa</taxon>
        <taxon>Perkinsea</taxon>
        <taxon>Perkinsida</taxon>
        <taxon>Perkinsidae</taxon>
        <taxon>Perkinsus</taxon>
    </lineage>
</organism>
<evidence type="ECO:0000259" key="3">
    <source>
        <dbReference type="Pfam" id="PF17820"/>
    </source>
</evidence>
<keyword evidence="2" id="KW-0812">Transmembrane</keyword>
<dbReference type="SUPFAM" id="SSF50156">
    <property type="entry name" value="PDZ domain-like"/>
    <property type="match status" value="1"/>
</dbReference>
<gene>
    <name evidence="4" type="ORF">FOZ63_004013</name>
</gene>
<name>A0A7J6SPD0_PEROL</name>
<accession>A0A7J6SPD0</accession>
<dbReference type="Pfam" id="PF17820">
    <property type="entry name" value="PDZ_6"/>
    <property type="match status" value="1"/>
</dbReference>
<comment type="caution">
    <text evidence="4">The sequence shown here is derived from an EMBL/GenBank/DDBJ whole genome shotgun (WGS) entry which is preliminary data.</text>
</comment>
<feature type="region of interest" description="Disordered" evidence="1">
    <location>
        <begin position="668"/>
        <end position="696"/>
    </location>
</feature>
<sequence>MVVLKDHVNTYSPFKAAVEEDVKCPSAHILALIVFIAAIAIYTTITFIRFANQVPQEEVTLEDIATFKPMDIFLYFQCDKSDGCVGPWEVYWNYDIQRFPNCESVDPPSIRWLNPVNRTLKVCPTINSPISPNGAFVRINWIDSSSEDGGQPGRAFIGLQTPDKNGQPAGEISWIEIQFGHSKFVTVGLTVRRDKGSDETKAELPRLEGVSYSGRSNILESSGGQRLGSSKSYPVSVIVLALIGGFAGFIFPIIATATVILEVLYIKITKRIGYVSRGTWAANTGLEAGDRITHVNGIHVADFEDPYAFVKAMKHRPLKLTQQVELLDPEAEKAWKKACKERGVDNEKVAARKARELIEQDRAENRRKRTDSIFNRLFGPAAEALPSYHTGVEDDNPSPLFRGYNWVSPYTGGKADPVAADRMIGAMRKKKKEPPPPEAYQLRPRKVSPPPREPFVLWVHLAVAVGLPTQSAILDLATFWQPLPVDPFVEIFIIRCPAMAGITCEMASPVQAREALEAGQALARCRSVVNREGKWLNTFELKLPKNHHRINELALCLMARDERIFTTPRDIGLVAVRLADLKVVELPKSSEKESLEIVKRERKLLAMDIMGGQRQYFEEYKAQLMFWAVLLGKDDSGEEEEEERVEGSKYGQLADTLDAMRAETSDRERALREEGVPCRASLDSPGSLSTYRHTEESPWLRALEDQASHAREMAQQRGVDTIP</sequence>
<keyword evidence="2" id="KW-1133">Transmembrane helix</keyword>
<proteinExistence type="predicted"/>
<feature type="transmembrane region" description="Helical" evidence="2">
    <location>
        <begin position="235"/>
        <end position="261"/>
    </location>
</feature>
<dbReference type="EMBL" id="JABANO010016729">
    <property type="protein sequence ID" value="KAF4734673.1"/>
    <property type="molecule type" value="Genomic_DNA"/>
</dbReference>
<evidence type="ECO:0000256" key="1">
    <source>
        <dbReference type="SAM" id="MobiDB-lite"/>
    </source>
</evidence>
<feature type="transmembrane region" description="Helical" evidence="2">
    <location>
        <begin position="29"/>
        <end position="48"/>
    </location>
</feature>
<dbReference type="InterPro" id="IPR041489">
    <property type="entry name" value="PDZ_6"/>
</dbReference>
<dbReference type="Gene3D" id="2.30.42.10">
    <property type="match status" value="1"/>
</dbReference>
<keyword evidence="5" id="KW-1185">Reference proteome</keyword>
<dbReference type="InterPro" id="IPR036034">
    <property type="entry name" value="PDZ_sf"/>
</dbReference>